<dbReference type="PROSITE" id="PS50886">
    <property type="entry name" value="TRBD"/>
    <property type="match status" value="1"/>
</dbReference>
<evidence type="ECO:0000256" key="1">
    <source>
        <dbReference type="ARBA" id="ARBA00022555"/>
    </source>
</evidence>
<dbReference type="Proteomes" id="UP000664256">
    <property type="component" value="Unassembled WGS sequence"/>
</dbReference>
<evidence type="ECO:0000259" key="4">
    <source>
        <dbReference type="PROSITE" id="PS50886"/>
    </source>
</evidence>
<evidence type="ECO:0000256" key="2">
    <source>
        <dbReference type="ARBA" id="ARBA00022884"/>
    </source>
</evidence>
<evidence type="ECO:0000313" key="6">
    <source>
        <dbReference type="Proteomes" id="UP000664256"/>
    </source>
</evidence>
<feature type="domain" description="TRNA-binding" evidence="4">
    <location>
        <begin position="10"/>
        <end position="114"/>
    </location>
</feature>
<dbReference type="InterPro" id="IPR002547">
    <property type="entry name" value="tRNA-bd_dom"/>
</dbReference>
<dbReference type="SUPFAM" id="SSF50249">
    <property type="entry name" value="Nucleic acid-binding proteins"/>
    <property type="match status" value="1"/>
</dbReference>
<gene>
    <name evidence="5" type="ORF">JZO76_11750</name>
</gene>
<keyword evidence="6" id="KW-1185">Reference proteome</keyword>
<accession>A0ABS3HB52</accession>
<evidence type="ECO:0000313" key="5">
    <source>
        <dbReference type="EMBL" id="MBO0450194.1"/>
    </source>
</evidence>
<dbReference type="EMBL" id="JAFLVT010000018">
    <property type="protein sequence ID" value="MBO0450194.1"/>
    <property type="molecule type" value="Genomic_DNA"/>
</dbReference>
<dbReference type="InterPro" id="IPR051270">
    <property type="entry name" value="Tyrosine-tRNA_ligase_regulator"/>
</dbReference>
<keyword evidence="1 3" id="KW-0820">tRNA-binding</keyword>
<proteinExistence type="predicted"/>
<dbReference type="PANTHER" id="PTHR11586:SF37">
    <property type="entry name" value="TRNA-BINDING DOMAIN-CONTAINING PROTEIN"/>
    <property type="match status" value="1"/>
</dbReference>
<comment type="caution">
    <text evidence="5">The sequence shown here is derived from an EMBL/GenBank/DDBJ whole genome shotgun (WGS) entry which is preliminary data.</text>
</comment>
<dbReference type="RefSeq" id="WP_206904715.1">
    <property type="nucleotide sequence ID" value="NZ_JAFLVT010000018.1"/>
</dbReference>
<keyword evidence="2 3" id="KW-0694">RNA-binding</keyword>
<organism evidence="5 6">
    <name type="scientific">Candidatus Enterococcus myersii</name>
    <dbReference type="NCBI Taxonomy" id="2815322"/>
    <lineage>
        <taxon>Bacteria</taxon>
        <taxon>Bacillati</taxon>
        <taxon>Bacillota</taxon>
        <taxon>Bacilli</taxon>
        <taxon>Lactobacillales</taxon>
        <taxon>Enterococcaceae</taxon>
        <taxon>Enterococcus</taxon>
    </lineage>
</organism>
<evidence type="ECO:0000256" key="3">
    <source>
        <dbReference type="PROSITE-ProRule" id="PRU00209"/>
    </source>
</evidence>
<dbReference type="PANTHER" id="PTHR11586">
    <property type="entry name" value="TRNA-AMINOACYLATION COFACTOR ARC1 FAMILY MEMBER"/>
    <property type="match status" value="1"/>
</dbReference>
<reference evidence="5 6" key="1">
    <citation type="submission" date="2021-03" db="EMBL/GenBank/DDBJ databases">
        <title>Enterococcal diversity collection.</title>
        <authorList>
            <person name="Gilmore M.S."/>
            <person name="Schwartzman J."/>
            <person name="Van Tyne D."/>
            <person name="Martin M."/>
            <person name="Earl A.M."/>
            <person name="Manson A.L."/>
            <person name="Straub T."/>
            <person name="Salamzade R."/>
            <person name="Saavedra J."/>
            <person name="Lebreton F."/>
            <person name="Prichula J."/>
            <person name="Schaufler K."/>
            <person name="Gaca A."/>
            <person name="Sgardioli B."/>
            <person name="Wagenaar J."/>
            <person name="Strong T."/>
        </authorList>
    </citation>
    <scope>NUCLEOTIDE SEQUENCE [LARGE SCALE GENOMIC DNA]</scope>
    <source>
        <strain evidence="5 6">MJM12</strain>
    </source>
</reference>
<protein>
    <submittedName>
        <fullName evidence="5">tRNA-binding protein</fullName>
    </submittedName>
</protein>
<dbReference type="Pfam" id="PF01588">
    <property type="entry name" value="tRNA_bind"/>
    <property type="match status" value="1"/>
</dbReference>
<dbReference type="InterPro" id="IPR012340">
    <property type="entry name" value="NA-bd_OB-fold"/>
</dbReference>
<name>A0ABS3HB52_9ENTE</name>
<dbReference type="Gene3D" id="2.40.50.140">
    <property type="entry name" value="Nucleic acid-binding proteins"/>
    <property type="match status" value="1"/>
</dbReference>
<sequence>MVKSTITMKDLDKIDIRVGKIVKVFDITASDKLVGLVVDFGEFQRTILVGMKKERENPQAEIEGKQALFVVNLAPKLMFGIESHGMLFDIGYTNKITPVLAIPEKEVPNGTIAG</sequence>